<dbReference type="RefSeq" id="WP_012873934.1">
    <property type="nucleotide sequence ID" value="NC_013524.1"/>
</dbReference>
<evidence type="ECO:0000259" key="3">
    <source>
        <dbReference type="Pfam" id="PF19278"/>
    </source>
</evidence>
<keyword evidence="5" id="KW-1185">Reference proteome</keyword>
<dbReference type="PANTHER" id="PTHR11365:SF23">
    <property type="entry name" value="HYPOTHETICAL 5-OXOPROLINASE (EUROFUNG)-RELATED"/>
    <property type="match status" value="1"/>
</dbReference>
<keyword evidence="4" id="KW-0378">Hydrolase</keyword>
<dbReference type="Pfam" id="PF05378">
    <property type="entry name" value="Hydant_A_N"/>
    <property type="match status" value="1"/>
</dbReference>
<name>D1CAQ6_SPHTD</name>
<dbReference type="GO" id="GO:0017168">
    <property type="term" value="F:5-oxoprolinase (ATP-hydrolyzing) activity"/>
    <property type="evidence" value="ECO:0007669"/>
    <property type="project" value="UniProtKB-EC"/>
</dbReference>
<dbReference type="Proteomes" id="UP000002027">
    <property type="component" value="Chromosome 2"/>
</dbReference>
<evidence type="ECO:0000313" key="5">
    <source>
        <dbReference type="Proteomes" id="UP000002027"/>
    </source>
</evidence>
<dbReference type="InterPro" id="IPR049517">
    <property type="entry name" value="ACX-like_C"/>
</dbReference>
<organism evidence="4 5">
    <name type="scientific">Sphaerobacter thermophilus (strain ATCC 49802 / DSM 20745 / KCCM 41009 / NCIMB 13125 / S 6022)</name>
    <dbReference type="NCBI Taxonomy" id="479434"/>
    <lineage>
        <taxon>Bacteria</taxon>
        <taxon>Pseudomonadati</taxon>
        <taxon>Thermomicrobiota</taxon>
        <taxon>Thermomicrobia</taxon>
        <taxon>Sphaerobacterales</taxon>
        <taxon>Sphaerobacterineae</taxon>
        <taxon>Sphaerobacteraceae</taxon>
        <taxon>Sphaerobacter</taxon>
    </lineage>
</organism>
<dbReference type="SUPFAM" id="SSF53067">
    <property type="entry name" value="Actin-like ATPase domain"/>
    <property type="match status" value="1"/>
</dbReference>
<dbReference type="InterPro" id="IPR002821">
    <property type="entry name" value="Hydantoinase_A"/>
</dbReference>
<dbReference type="Pfam" id="PF19278">
    <property type="entry name" value="Hydant_A_C"/>
    <property type="match status" value="1"/>
</dbReference>
<dbReference type="GO" id="GO:0005829">
    <property type="term" value="C:cytosol"/>
    <property type="evidence" value="ECO:0007669"/>
    <property type="project" value="TreeGrafter"/>
</dbReference>
<evidence type="ECO:0000313" key="4">
    <source>
        <dbReference type="EMBL" id="ACZ40899.1"/>
    </source>
</evidence>
<dbReference type="InParanoid" id="D1CAQ6"/>
<dbReference type="KEGG" id="sti:Sthe_3500"/>
<gene>
    <name evidence="4" type="ordered locus">Sthe_3500</name>
</gene>
<dbReference type="Pfam" id="PF01968">
    <property type="entry name" value="Hydantoinase_A"/>
    <property type="match status" value="1"/>
</dbReference>
<evidence type="ECO:0000259" key="1">
    <source>
        <dbReference type="Pfam" id="PF01968"/>
    </source>
</evidence>
<dbReference type="AlphaFoldDB" id="D1CAQ6"/>
<feature type="domain" description="Acetophenone carboxylase-like C-terminal" evidence="3">
    <location>
        <begin position="499"/>
        <end position="666"/>
    </location>
</feature>
<dbReference type="STRING" id="479434.Sthe_3500"/>
<dbReference type="GO" id="GO:0006749">
    <property type="term" value="P:glutathione metabolic process"/>
    <property type="evidence" value="ECO:0007669"/>
    <property type="project" value="TreeGrafter"/>
</dbReference>
<sequence length="680" mass="73990">MSRYKVSIDIGGTFTDLVVHDEVGGRAFTGKVLSTPHNPAEGVITGLTTVLDDPREIGFLVHGTTVGLNAFLERRGARVLLITTEGFKDVYTIARGDRKELRALRYRKPTPLVPPSDIHTVRERIRWDGTVQEPLHTEDLEPIIEKIQAEGIRAVAICFLHSYVNPEHELAVREILTQRLPGVSVSLSHEIAREWREYERTSTVVLNAYIAPPIENYLESLERQIAERGVQSRLYVMQSNGGVMTSAAARQTPIQTLLSGPVGGTIGGKALSEALGRPNLLCVDMGGTSFDVSLIVNGELSVSTETVLEGLPVLMSIVDIHTIGAGGGSVAWLEAGALRVGPRSAGADPGPACYGKGGTEPTVTDANLFLGRINPGYFLGGNMTLDYDASARAIGRLADSLGMTSEALAEGILAIVNAKMADAMRTLTVKRGIDPRDFSVLAFGGAGPMHAAALADELEISEVIVPWAPGTFSAWGMLHTDVRHDLVRTFYSALDSTSPEQIDDVFTELEAQGRAILEEEHVPEDRMRFIYSADMRYVGQEYFVNIPVERGNGFSQADIARMTELFHSTYRTRYGHATPGAPLEIVNLRVAALGLLAGRVQGFQPQEETELVRETRKVIFDGEPVDTLILRRDVLPIGATFEGPAVVEEQTATTVVPPNWAGHVDHLGNLILRRKRPAER</sequence>
<proteinExistence type="predicted"/>
<feature type="domain" description="Hydantoinase/oxoprolinase N-terminal" evidence="2">
    <location>
        <begin position="5"/>
        <end position="178"/>
    </location>
</feature>
<dbReference type="InterPro" id="IPR043129">
    <property type="entry name" value="ATPase_NBD"/>
</dbReference>
<dbReference type="InterPro" id="IPR008040">
    <property type="entry name" value="Hydant_A_N"/>
</dbReference>
<dbReference type="HOGENOM" id="CLU_002157_1_2_0"/>
<dbReference type="EMBL" id="CP001824">
    <property type="protein sequence ID" value="ACZ40899.1"/>
    <property type="molecule type" value="Genomic_DNA"/>
</dbReference>
<dbReference type="OrthoDB" id="9768323at2"/>
<protein>
    <submittedName>
        <fullName evidence="4">5-oxoprolinase (ATP-hydrolyzing)</fullName>
        <ecNumber evidence="4">3.5.2.9</ecNumber>
    </submittedName>
</protein>
<dbReference type="eggNOG" id="COG0145">
    <property type="taxonomic scope" value="Bacteria"/>
</dbReference>
<reference evidence="5" key="1">
    <citation type="submission" date="2009-11" db="EMBL/GenBank/DDBJ databases">
        <title>The complete chromosome 2 of Sphaerobacter thermophilus DSM 20745.</title>
        <authorList>
            <person name="Lucas S."/>
            <person name="Copeland A."/>
            <person name="Lapidus A."/>
            <person name="Glavina del Rio T."/>
            <person name="Dalin E."/>
            <person name="Tice H."/>
            <person name="Bruce D."/>
            <person name="Goodwin L."/>
            <person name="Pitluck S."/>
            <person name="Kyrpides N."/>
            <person name="Mavromatis K."/>
            <person name="Ivanova N."/>
            <person name="Mikhailova N."/>
            <person name="LaButti K.M."/>
            <person name="Clum A."/>
            <person name="Sun H.I."/>
            <person name="Brettin T."/>
            <person name="Detter J.C."/>
            <person name="Han C."/>
            <person name="Larimer F."/>
            <person name="Land M."/>
            <person name="Hauser L."/>
            <person name="Markowitz V."/>
            <person name="Cheng J.F."/>
            <person name="Hugenholtz P."/>
            <person name="Woyke T."/>
            <person name="Wu D."/>
            <person name="Steenblock K."/>
            <person name="Schneider S."/>
            <person name="Pukall R."/>
            <person name="Goeker M."/>
            <person name="Klenk H.P."/>
            <person name="Eisen J.A."/>
        </authorList>
    </citation>
    <scope>NUCLEOTIDE SEQUENCE [LARGE SCALE GENOMIC DNA]</scope>
    <source>
        <strain evidence="5">ATCC 49802 / DSM 20745 / S 6022</strain>
    </source>
</reference>
<dbReference type="EC" id="3.5.2.9" evidence="4"/>
<feature type="domain" description="Hydantoinase A/oxoprolinase" evidence="1">
    <location>
        <begin position="200"/>
        <end position="485"/>
    </location>
</feature>
<reference evidence="4 5" key="2">
    <citation type="journal article" date="2010" name="Stand. Genomic Sci.">
        <title>Complete genome sequence of Desulfohalobium retbaense type strain (HR(100)).</title>
        <authorList>
            <person name="Spring S."/>
            <person name="Nolan M."/>
            <person name="Lapidus A."/>
            <person name="Glavina Del Rio T."/>
            <person name="Copeland A."/>
            <person name="Tice H."/>
            <person name="Cheng J.F."/>
            <person name="Lucas S."/>
            <person name="Land M."/>
            <person name="Chen F."/>
            <person name="Bruce D."/>
            <person name="Goodwin L."/>
            <person name="Pitluck S."/>
            <person name="Ivanova N."/>
            <person name="Mavromatis K."/>
            <person name="Mikhailova N."/>
            <person name="Pati A."/>
            <person name="Chen A."/>
            <person name="Palaniappan K."/>
            <person name="Hauser L."/>
            <person name="Chang Y.J."/>
            <person name="Jeffries C.D."/>
            <person name="Munk C."/>
            <person name="Kiss H."/>
            <person name="Chain P."/>
            <person name="Han C."/>
            <person name="Brettin T."/>
            <person name="Detter J.C."/>
            <person name="Schuler E."/>
            <person name="Goker M."/>
            <person name="Rohde M."/>
            <person name="Bristow J."/>
            <person name="Eisen J.A."/>
            <person name="Markowitz V."/>
            <person name="Hugenholtz P."/>
            <person name="Kyrpides N.C."/>
            <person name="Klenk H.P."/>
        </authorList>
    </citation>
    <scope>NUCLEOTIDE SEQUENCE [LARGE SCALE GENOMIC DNA]</scope>
    <source>
        <strain evidence="5">ATCC 49802 / DSM 20745 / S 6022</strain>
    </source>
</reference>
<dbReference type="PANTHER" id="PTHR11365">
    <property type="entry name" value="5-OXOPROLINASE RELATED"/>
    <property type="match status" value="1"/>
</dbReference>
<dbReference type="InterPro" id="IPR045079">
    <property type="entry name" value="Oxoprolinase-like"/>
</dbReference>
<evidence type="ECO:0000259" key="2">
    <source>
        <dbReference type="Pfam" id="PF05378"/>
    </source>
</evidence>
<accession>D1CAQ6</accession>